<accession>A0A9N9CMM0</accession>
<keyword evidence="5" id="KW-0833">Ubl conjugation pathway</keyword>
<dbReference type="Proteomes" id="UP000789706">
    <property type="component" value="Unassembled WGS sequence"/>
</dbReference>
<dbReference type="InterPro" id="IPR031127">
    <property type="entry name" value="E3_UB_ligase_RBR"/>
</dbReference>
<evidence type="ECO:0000256" key="4">
    <source>
        <dbReference type="ARBA" id="ARBA00022771"/>
    </source>
</evidence>
<keyword evidence="6" id="KW-0862">Zinc</keyword>
<dbReference type="InterPro" id="IPR044066">
    <property type="entry name" value="TRIAD_supradom"/>
</dbReference>
<dbReference type="PROSITE" id="PS51873">
    <property type="entry name" value="TRIAD"/>
    <property type="match status" value="1"/>
</dbReference>
<evidence type="ECO:0000313" key="9">
    <source>
        <dbReference type="Proteomes" id="UP000789706"/>
    </source>
</evidence>
<dbReference type="AlphaFoldDB" id="A0A9N9CMM0"/>
<keyword evidence="2" id="KW-0479">Metal-binding</keyword>
<dbReference type="OrthoDB" id="1431934at2759"/>
<evidence type="ECO:0000256" key="5">
    <source>
        <dbReference type="ARBA" id="ARBA00022786"/>
    </source>
</evidence>
<protein>
    <submittedName>
        <fullName evidence="8">9905_t:CDS:1</fullName>
    </submittedName>
</protein>
<proteinExistence type="predicted"/>
<dbReference type="GO" id="GO:0008270">
    <property type="term" value="F:zinc ion binding"/>
    <property type="evidence" value="ECO:0007669"/>
    <property type="project" value="UniProtKB-KW"/>
</dbReference>
<name>A0A9N9CMM0_9GLOM</name>
<gene>
    <name evidence="8" type="ORF">DEBURN_LOCUS9680</name>
</gene>
<feature type="domain" description="RING-type" evidence="7">
    <location>
        <begin position="1"/>
        <end position="86"/>
    </location>
</feature>
<evidence type="ECO:0000256" key="1">
    <source>
        <dbReference type="ARBA" id="ARBA00022679"/>
    </source>
</evidence>
<comment type="caution">
    <text evidence="8">The sequence shown here is derived from an EMBL/GenBank/DDBJ whole genome shotgun (WGS) entry which is preliminary data.</text>
</comment>
<dbReference type="EMBL" id="CAJVPK010002014">
    <property type="protein sequence ID" value="CAG8604443.1"/>
    <property type="molecule type" value="Genomic_DNA"/>
</dbReference>
<dbReference type="SUPFAM" id="SSF57850">
    <property type="entry name" value="RING/U-box"/>
    <property type="match status" value="2"/>
</dbReference>
<dbReference type="Gene3D" id="1.20.120.1750">
    <property type="match status" value="1"/>
</dbReference>
<evidence type="ECO:0000256" key="2">
    <source>
        <dbReference type="ARBA" id="ARBA00022723"/>
    </source>
</evidence>
<feature type="non-terminal residue" evidence="8">
    <location>
        <position position="1"/>
    </location>
</feature>
<keyword evidence="4" id="KW-0863">Zinc-finger</keyword>
<dbReference type="PANTHER" id="PTHR11685">
    <property type="entry name" value="RBR FAMILY RING FINGER AND IBR DOMAIN-CONTAINING"/>
    <property type="match status" value="1"/>
</dbReference>
<dbReference type="GO" id="GO:0004842">
    <property type="term" value="F:ubiquitin-protein transferase activity"/>
    <property type="evidence" value="ECO:0007669"/>
    <property type="project" value="InterPro"/>
</dbReference>
<keyword evidence="1" id="KW-0808">Transferase</keyword>
<dbReference type="GO" id="GO:0016567">
    <property type="term" value="P:protein ubiquitination"/>
    <property type="evidence" value="ECO:0007669"/>
    <property type="project" value="InterPro"/>
</dbReference>
<keyword evidence="3" id="KW-0677">Repeat</keyword>
<sequence>EAPVVICESCGGKSCYIHKVIWHTGKTCGEYEKDKKQSDSATEDYIQRNTKRCPKCSISIEKSRGCDHMTYVYMNTPIINPIVAMS</sequence>
<reference evidence="8" key="1">
    <citation type="submission" date="2021-06" db="EMBL/GenBank/DDBJ databases">
        <authorList>
            <person name="Kallberg Y."/>
            <person name="Tangrot J."/>
            <person name="Rosling A."/>
        </authorList>
    </citation>
    <scope>NUCLEOTIDE SEQUENCE</scope>
    <source>
        <strain evidence="8">AZ414A</strain>
    </source>
</reference>
<dbReference type="CDD" id="cd20335">
    <property type="entry name" value="BRcat_RBR"/>
    <property type="match status" value="1"/>
</dbReference>
<keyword evidence="9" id="KW-1185">Reference proteome</keyword>
<organism evidence="8 9">
    <name type="scientific">Diversispora eburnea</name>
    <dbReference type="NCBI Taxonomy" id="1213867"/>
    <lineage>
        <taxon>Eukaryota</taxon>
        <taxon>Fungi</taxon>
        <taxon>Fungi incertae sedis</taxon>
        <taxon>Mucoromycota</taxon>
        <taxon>Glomeromycotina</taxon>
        <taxon>Glomeromycetes</taxon>
        <taxon>Diversisporales</taxon>
        <taxon>Diversisporaceae</taxon>
        <taxon>Diversispora</taxon>
    </lineage>
</organism>
<evidence type="ECO:0000259" key="7">
    <source>
        <dbReference type="PROSITE" id="PS51873"/>
    </source>
</evidence>
<evidence type="ECO:0000313" key="8">
    <source>
        <dbReference type="EMBL" id="CAG8604443.1"/>
    </source>
</evidence>
<evidence type="ECO:0000256" key="6">
    <source>
        <dbReference type="ARBA" id="ARBA00022833"/>
    </source>
</evidence>
<evidence type="ECO:0000256" key="3">
    <source>
        <dbReference type="ARBA" id="ARBA00022737"/>
    </source>
</evidence>